<dbReference type="OrthoDB" id="1053771at2759"/>
<dbReference type="STRING" id="1890364.A0A2P6NLB9"/>
<keyword evidence="18" id="KW-1185">Reference proteome</keyword>
<dbReference type="InterPro" id="IPR028889">
    <property type="entry name" value="USP"/>
</dbReference>
<dbReference type="GO" id="GO:0032259">
    <property type="term" value="P:methylation"/>
    <property type="evidence" value="ECO:0007669"/>
    <property type="project" value="UniProtKB-KW"/>
</dbReference>
<dbReference type="PANTHER" id="PTHR30519">
    <property type="entry name" value="5-METHYLTETRAHYDROPTEROYLTRIGLUTAMATE--HOMOCYSTEINE METHYLTRANSFERASE"/>
    <property type="match status" value="1"/>
</dbReference>
<evidence type="ECO:0000256" key="12">
    <source>
        <dbReference type="ARBA" id="ARBA00026136"/>
    </source>
</evidence>
<feature type="region of interest" description="Disordered" evidence="15">
    <location>
        <begin position="989"/>
        <end position="1017"/>
    </location>
</feature>
<dbReference type="PROSITE" id="PS00973">
    <property type="entry name" value="USP_2"/>
    <property type="match status" value="1"/>
</dbReference>
<evidence type="ECO:0000256" key="1">
    <source>
        <dbReference type="ARBA" id="ARBA00001947"/>
    </source>
</evidence>
<feature type="compositionally biased region" description="Basic and acidic residues" evidence="15">
    <location>
        <begin position="1484"/>
        <end position="1514"/>
    </location>
</feature>
<evidence type="ECO:0000256" key="7">
    <source>
        <dbReference type="ARBA" id="ARBA00022605"/>
    </source>
</evidence>
<dbReference type="EMBL" id="MDYQ01000058">
    <property type="protein sequence ID" value="PRP84718.1"/>
    <property type="molecule type" value="Genomic_DNA"/>
</dbReference>
<feature type="compositionally biased region" description="Basic and acidic residues" evidence="15">
    <location>
        <begin position="862"/>
        <end position="873"/>
    </location>
</feature>
<dbReference type="InterPro" id="IPR013215">
    <property type="entry name" value="Cbl-indep_Met_Synth_N"/>
</dbReference>
<name>A0A2P6NLB9_9EUKA</name>
<evidence type="ECO:0000256" key="2">
    <source>
        <dbReference type="ARBA" id="ARBA00002777"/>
    </source>
</evidence>
<evidence type="ECO:0000256" key="13">
    <source>
        <dbReference type="ARBA" id="ARBA00029910"/>
    </source>
</evidence>
<reference evidence="17 18" key="1">
    <citation type="journal article" date="2018" name="Genome Biol. Evol.">
        <title>Multiple Roots of Fruiting Body Formation in Amoebozoa.</title>
        <authorList>
            <person name="Hillmann F."/>
            <person name="Forbes G."/>
            <person name="Novohradska S."/>
            <person name="Ferling I."/>
            <person name="Riege K."/>
            <person name="Groth M."/>
            <person name="Westermann M."/>
            <person name="Marz M."/>
            <person name="Spaller T."/>
            <person name="Winckler T."/>
            <person name="Schaap P."/>
            <person name="Glockner G."/>
        </authorList>
    </citation>
    <scope>NUCLEOTIDE SEQUENCE [LARGE SCALE GENOMIC DNA]</scope>
    <source>
        <strain evidence="17 18">Jena</strain>
    </source>
</reference>
<dbReference type="SUPFAM" id="SSF54001">
    <property type="entry name" value="Cysteine proteinases"/>
    <property type="match status" value="1"/>
</dbReference>
<dbReference type="HAMAP" id="MF_00172">
    <property type="entry name" value="Meth_synth"/>
    <property type="match status" value="1"/>
</dbReference>
<accession>A0A2P6NLB9</accession>
<dbReference type="GO" id="GO:0008270">
    <property type="term" value="F:zinc ion binding"/>
    <property type="evidence" value="ECO:0007669"/>
    <property type="project" value="InterPro"/>
</dbReference>
<evidence type="ECO:0000256" key="10">
    <source>
        <dbReference type="ARBA" id="ARBA00022833"/>
    </source>
</evidence>
<keyword evidence="6 17" id="KW-0489">Methyltransferase</keyword>
<feature type="domain" description="USP" evidence="16">
    <location>
        <begin position="1065"/>
        <end position="1477"/>
    </location>
</feature>
<dbReference type="GO" id="GO:0003871">
    <property type="term" value="F:5-methyltetrahydropteroyltriglutamate-homocysteine S-methyltransferase activity"/>
    <property type="evidence" value="ECO:0007669"/>
    <property type="project" value="UniProtKB-EC"/>
</dbReference>
<keyword evidence="9" id="KW-0479">Metal-binding</keyword>
<evidence type="ECO:0000256" key="15">
    <source>
        <dbReference type="SAM" id="MobiDB-lite"/>
    </source>
</evidence>
<gene>
    <name evidence="17" type="ORF">PROFUN_07968</name>
</gene>
<dbReference type="CDD" id="cd02659">
    <property type="entry name" value="peptidase_C19C"/>
    <property type="match status" value="1"/>
</dbReference>
<dbReference type="Gene3D" id="3.90.70.10">
    <property type="entry name" value="Cysteine proteinases"/>
    <property type="match status" value="1"/>
</dbReference>
<keyword evidence="7" id="KW-0028">Amino-acid biosynthesis</keyword>
<dbReference type="NCBIfam" id="TIGR01371">
    <property type="entry name" value="met_syn_B12ind"/>
    <property type="match status" value="1"/>
</dbReference>
<evidence type="ECO:0000313" key="18">
    <source>
        <dbReference type="Proteomes" id="UP000241769"/>
    </source>
</evidence>
<feature type="region of interest" description="Disordered" evidence="15">
    <location>
        <begin position="1322"/>
        <end position="1386"/>
    </location>
</feature>
<evidence type="ECO:0000256" key="4">
    <source>
        <dbReference type="ARBA" id="ARBA00009553"/>
    </source>
</evidence>
<dbReference type="InterPro" id="IPR038765">
    <property type="entry name" value="Papain-like_cys_pep_sf"/>
</dbReference>
<evidence type="ECO:0000259" key="16">
    <source>
        <dbReference type="PROSITE" id="PS50235"/>
    </source>
</evidence>
<comment type="similarity">
    <text evidence="4">Belongs to the vitamin-B12 independent methionine synthase family.</text>
</comment>
<evidence type="ECO:0000256" key="14">
    <source>
        <dbReference type="ARBA" id="ARBA00032453"/>
    </source>
</evidence>
<dbReference type="CDD" id="cd03311">
    <property type="entry name" value="CIMS_C_terminal_like"/>
    <property type="match status" value="1"/>
</dbReference>
<dbReference type="Pfam" id="PF01717">
    <property type="entry name" value="Meth_synt_2"/>
    <property type="match status" value="1"/>
</dbReference>
<feature type="compositionally biased region" description="Acidic residues" evidence="15">
    <location>
        <begin position="1335"/>
        <end position="1344"/>
    </location>
</feature>
<comment type="pathway">
    <text evidence="3">Amino-acid biosynthesis; L-methionine biosynthesis via de novo pathway; L-methionine from L-homocysteine (MetE route): step 1/1.</text>
</comment>
<evidence type="ECO:0000256" key="3">
    <source>
        <dbReference type="ARBA" id="ARBA00004681"/>
    </source>
</evidence>
<comment type="function">
    <text evidence="2">Catalyzes the transfer of a methyl group from 5-methyltetrahydrofolate to homocysteine resulting in methionine formation.</text>
</comment>
<dbReference type="InterPro" id="IPR045578">
    <property type="entry name" value="USP47_C"/>
</dbReference>
<evidence type="ECO:0000256" key="9">
    <source>
        <dbReference type="ARBA" id="ARBA00022723"/>
    </source>
</evidence>
<dbReference type="PROSITE" id="PS50235">
    <property type="entry name" value="USP_3"/>
    <property type="match status" value="1"/>
</dbReference>
<dbReference type="PROSITE" id="PS00972">
    <property type="entry name" value="USP_1"/>
    <property type="match status" value="1"/>
</dbReference>
<feature type="region of interest" description="Disordered" evidence="15">
    <location>
        <begin position="851"/>
        <end position="929"/>
    </location>
</feature>
<dbReference type="InterPro" id="IPR006276">
    <property type="entry name" value="Cobalamin-indep_Met_synthase"/>
</dbReference>
<dbReference type="InterPro" id="IPR038071">
    <property type="entry name" value="UROD/MetE-like_sf"/>
</dbReference>
<dbReference type="Pfam" id="PF08267">
    <property type="entry name" value="Meth_synt_1"/>
    <property type="match status" value="1"/>
</dbReference>
<dbReference type="InterPro" id="IPR018200">
    <property type="entry name" value="USP_CS"/>
</dbReference>
<feature type="compositionally biased region" description="Basic and acidic residues" evidence="15">
    <location>
        <begin position="1322"/>
        <end position="1334"/>
    </location>
</feature>
<dbReference type="UniPathway" id="UPA00051">
    <property type="reaction ID" value="UER00082"/>
</dbReference>
<feature type="compositionally biased region" description="Basic and acidic residues" evidence="15">
    <location>
        <begin position="1361"/>
        <end position="1386"/>
    </location>
</feature>
<dbReference type="Pfam" id="PF00443">
    <property type="entry name" value="UCH"/>
    <property type="match status" value="1"/>
</dbReference>
<comment type="cofactor">
    <cofactor evidence="1">
        <name>Zn(2+)</name>
        <dbReference type="ChEBI" id="CHEBI:29105"/>
    </cofactor>
</comment>
<dbReference type="FunFam" id="3.20.20.210:FF:000003">
    <property type="entry name" value="5-methyltetrahydropteroyltriglutamate--homocysteine methyltransferase"/>
    <property type="match status" value="1"/>
</dbReference>
<dbReference type="InterPro" id="IPR002629">
    <property type="entry name" value="Met_Synth_C/arc"/>
</dbReference>
<evidence type="ECO:0000313" key="17">
    <source>
        <dbReference type="EMBL" id="PRP84718.1"/>
    </source>
</evidence>
<dbReference type="Pfam" id="PF19718">
    <property type="entry name" value="USP47_C"/>
    <property type="match status" value="1"/>
</dbReference>
<evidence type="ECO:0000256" key="8">
    <source>
        <dbReference type="ARBA" id="ARBA00022679"/>
    </source>
</evidence>
<dbReference type="GO" id="GO:0016579">
    <property type="term" value="P:protein deubiquitination"/>
    <property type="evidence" value="ECO:0007669"/>
    <property type="project" value="InterPro"/>
</dbReference>
<dbReference type="NCBIfam" id="NF003556">
    <property type="entry name" value="PRK05222.1"/>
    <property type="match status" value="1"/>
</dbReference>
<dbReference type="CDD" id="cd03312">
    <property type="entry name" value="CIMS_N_terminal_like"/>
    <property type="match status" value="1"/>
</dbReference>
<organism evidence="17 18">
    <name type="scientific">Planoprotostelium fungivorum</name>
    <dbReference type="NCBI Taxonomy" id="1890364"/>
    <lineage>
        <taxon>Eukaryota</taxon>
        <taxon>Amoebozoa</taxon>
        <taxon>Evosea</taxon>
        <taxon>Variosea</taxon>
        <taxon>Cavosteliida</taxon>
        <taxon>Cavosteliaceae</taxon>
        <taxon>Planoprotostelium</taxon>
    </lineage>
</organism>
<evidence type="ECO:0000256" key="5">
    <source>
        <dbReference type="ARBA" id="ARBA00012034"/>
    </source>
</evidence>
<dbReference type="EC" id="2.1.1.14" evidence="5"/>
<keyword evidence="10" id="KW-0862">Zinc</keyword>
<dbReference type="Gene3D" id="3.20.20.210">
    <property type="match status" value="2"/>
</dbReference>
<dbReference type="GO" id="GO:0004843">
    <property type="term" value="F:cysteine-type deubiquitinase activity"/>
    <property type="evidence" value="ECO:0007669"/>
    <property type="project" value="InterPro"/>
</dbReference>
<evidence type="ECO:0000256" key="6">
    <source>
        <dbReference type="ARBA" id="ARBA00022603"/>
    </source>
</evidence>
<evidence type="ECO:0000256" key="11">
    <source>
        <dbReference type="ARBA" id="ARBA00023167"/>
    </source>
</evidence>
<feature type="region of interest" description="Disordered" evidence="15">
    <location>
        <begin position="1482"/>
        <end position="1514"/>
    </location>
</feature>
<dbReference type="InterPro" id="IPR001394">
    <property type="entry name" value="Peptidase_C19_UCH"/>
</dbReference>
<dbReference type="SUPFAM" id="SSF51726">
    <property type="entry name" value="UROD/MetE-like"/>
    <property type="match status" value="2"/>
</dbReference>
<sequence>MPFEYQHTLLAVMSHVVEPVEECSFETGAMQLIWPGLLVSVSSTNLGFIAIFPFQDEKTASILPLPNTETRAMSITSHTLGFPRIGPNRELKLTTEKYWQGKISQEELLQLAAKLRQSNWELQRSKGIDIIPSNDFSFYDQVLDTIALFGAVPDRYGWKGEKVDLDTYFAMARGIQEKEAGAEGKEKVFALEMLKWFDTNYHYMVPEFHKTTTFKLSNDKIFEQFSEAKALGIHTKPVLIGPLTFLLLGKAKESFDKLSTLLPTLVPLYVQVLKKLAELGATWVQIDEPYLIYDLSDEQKKHYTETYATISKAVESTGLRLLLATYFDDLGDNLSLASSLPVHAIHVDLTRGETNVDELISLVKPSTKILSLGVVNGRNIWKVRFNRAVTPLKTAIRELGAERVWVAPSCSLIHSPISLEGENKLAATLKSVLSFATEKLDEVVALKRAAVGGEEEMEKANQSTWEAFLALPDLNRKEVHDRVKGLTNKDYKRKSEFSTRREAQKALGLPALPTTTIGSLPQTTEVRNARLRLRKGELTEEQYEQFIQEKIREGIKIQEELDIDVLVTGEFERNDMVEYFGQHLSGFAFTEKAWVQSFGSRYVKPPIIFGDVSRPHAMTVKENVFSQSLTSRPVKGMLTGPITILQWSFVREDQTREQTSMQIALSIRDEVKDLVANGSKIVQVDEPAFREGLPLKRSRWANYLDWASRAFRLSTSGEEDVVQIHTHMCYAEFSDIIDAISALDADVISIESSRSQMKLLGVFAQPDHAYPNEIGPGVFDIHSPKVPTSEEMTQLLREALKVISGPQLWVNPDCGLKTRTWNEVRQQLGNMVSAAKKKDFGSANQRCKWGWESDPITSQQHRRSEGSGRREGQGSRIEVWGVLPTTPIFPRPRESQEGDNLPDDKHRKKRPRYSSTEDITMGVQPASEGDNEGKVKVIILDNCHYPKPPTQLKYHLNSGTRLLQLVANDTKYIEGTYILQLGNTSLKEDHQVGEPKNTLNPSVQMESDGDHPVQGPQPPLLLDYPSTSFSSTSSSTKFGFRKGVSDAISGVSYKEPEAKQSSGYVGLSNQGATCYMNSLIQTLYMTPEFRAALYKWSFDTYFDRWKAKNEEKATGTIEEIRSTREKKSIPRQLQLLFSRLQLSQQRAAKTKDLTASFGWKDSDAFTQHDVQELCRVLFDALEQVLKGTEQENLINELYQGTMKDYVRCLECGNESSRVDKYLDIPLVIRGFGETKAVASIEEALDKFVTTEDLKGDNQYSCEKCNKKTDAEKGLKFTEFPPLLTLQLKRFDFDYNTFRRIKLNDRVTFPHILDLNRFLKDEPQAEDQDVNREEGAMDDGDDDATQEMNSNKNGLSDGDTEAPVREGDNGTVQAEKERRETSEERRDRARELIEENGKYVYELYSVLIHRGSALGGHYYAYIKSFSSEKWYEFNDSNVSEIEEEEVDRTFGDTEKKTGMFSSLYSSGANAYMLMYRRFDPHHKHEQAEVPTELKDRVESERKRVQEKEEEAEREKTMTTVRVMKEGADEVNIKVSRNDTIRQLTDLCASQFSDTKDMDSSLYRLRNMNIDSTIVKGPLDDEDTLMKRVSDMHWYGTKVLFLEVRAEDTEFTDYNPDNMTLRLSIYNEETQEFRMTSVSAPKSIKKSELQELIFRETEIPPEEQRILRESKHYSLHYVDILNTDTSVEDGQRLYVESMKGHESVESSPSMAAIDAIRNKTEVKVFLFGATEAQILSASKKDTVGKLRQMISEKYKEPVDSFKMMRYGYAMASEMRSDSEGRPTREGETNLLFQWFDPTGLKYKNYTQDIFKIPVKELIEISELKRLFAQKLKEEKKEEVDAKHLRFREFSYRSPGKVYTDEEQLTRYVQSICIELLDGPEEKKDPEDLVIFVRRWNPSQFTLDAPESLLFHKDMDLPQLTEALCRMFSIESISVVKCASWNGNELLEVPDMRWEDGKNGVSEVLSKSPLYLRDSDTVFFKDNSEPLKELSAEERKKLEQAAQLARRRSYSRSNYYGKEEALKINTQD</sequence>
<dbReference type="InParanoid" id="A0A2P6NLB9"/>
<proteinExistence type="inferred from homology"/>
<dbReference type="GO" id="GO:0009086">
    <property type="term" value="P:methionine biosynthetic process"/>
    <property type="evidence" value="ECO:0007669"/>
    <property type="project" value="UniProtKB-KW"/>
</dbReference>
<dbReference type="Proteomes" id="UP000241769">
    <property type="component" value="Unassembled WGS sequence"/>
</dbReference>
<comment type="caution">
    <text evidence="17">The sequence shown here is derived from an EMBL/GenBank/DDBJ whole genome shotgun (WGS) entry which is preliminary data.</text>
</comment>
<protein>
    <recommendedName>
        <fullName evidence="12">Ubiquitin carboxyl-terminal hydrolase 47</fullName>
        <ecNumber evidence="5">2.1.1.14</ecNumber>
    </recommendedName>
    <alternativeName>
        <fullName evidence="13">Ubiquitin thioesterase 47</fullName>
    </alternativeName>
    <alternativeName>
        <fullName evidence="14">Ubiquitin-specific-processing protease 47</fullName>
    </alternativeName>
</protein>
<keyword evidence="11" id="KW-0486">Methionine biosynthesis</keyword>
<keyword evidence="8 17" id="KW-0808">Transferase</keyword>